<dbReference type="OrthoDB" id="1659429at2759"/>
<evidence type="ECO:0000313" key="8">
    <source>
        <dbReference type="EMBL" id="GAX83204.1"/>
    </source>
</evidence>
<gene>
    <name evidence="8" type="ORF">CEUSTIGMA_g10630.t1</name>
</gene>
<dbReference type="PIRSF" id="PIRSF016020">
    <property type="entry name" value="PHexose_mutarotase"/>
    <property type="match status" value="1"/>
</dbReference>
<dbReference type="EMBL" id="BEGY01000094">
    <property type="protein sequence ID" value="GAX83204.1"/>
    <property type="molecule type" value="Genomic_DNA"/>
</dbReference>
<keyword evidence="4 5" id="KW-0413">Isomerase</keyword>
<accession>A0A250XJF5</accession>
<dbReference type="EC" id="5.1.3.15" evidence="3 5"/>
<protein>
    <recommendedName>
        <fullName evidence="3 5">glucose-6-phosphate 1-epimerase</fullName>
        <ecNumber evidence="3 5">5.1.3.15</ecNumber>
    </recommendedName>
</protein>
<keyword evidence="9" id="KW-1185">Reference proteome</keyword>
<dbReference type="GO" id="GO:0005975">
    <property type="term" value="P:carbohydrate metabolic process"/>
    <property type="evidence" value="ECO:0007669"/>
    <property type="project" value="InterPro"/>
</dbReference>
<dbReference type="Pfam" id="PF01263">
    <property type="entry name" value="Aldose_epim"/>
    <property type="match status" value="1"/>
</dbReference>
<feature type="binding site" evidence="7">
    <location>
        <position position="55"/>
    </location>
    <ligand>
        <name>substrate</name>
    </ligand>
</feature>
<dbReference type="SUPFAM" id="SSF74650">
    <property type="entry name" value="Galactose mutarotase-like"/>
    <property type="match status" value="1"/>
</dbReference>
<dbReference type="GO" id="GO:0030246">
    <property type="term" value="F:carbohydrate binding"/>
    <property type="evidence" value="ECO:0007669"/>
    <property type="project" value="UniProtKB-UniRule"/>
</dbReference>
<evidence type="ECO:0000313" key="9">
    <source>
        <dbReference type="Proteomes" id="UP000232323"/>
    </source>
</evidence>
<dbReference type="STRING" id="1157962.A0A250XJF5"/>
<comment type="similarity">
    <text evidence="2 5">Belongs to the glucose-6-phosphate 1-epimerase family.</text>
</comment>
<evidence type="ECO:0000256" key="7">
    <source>
        <dbReference type="PIRSR" id="PIRSR016020-2"/>
    </source>
</evidence>
<dbReference type="GO" id="GO:0047938">
    <property type="term" value="F:glucose-6-phosphate 1-epimerase activity"/>
    <property type="evidence" value="ECO:0007669"/>
    <property type="project" value="UniProtKB-UniRule"/>
</dbReference>
<dbReference type="CDD" id="cd09020">
    <property type="entry name" value="D-hex-6-P-epi_like"/>
    <property type="match status" value="1"/>
</dbReference>
<evidence type="ECO:0000256" key="2">
    <source>
        <dbReference type="ARBA" id="ARBA00005866"/>
    </source>
</evidence>
<feature type="active site" evidence="6">
    <location>
        <position position="151"/>
    </location>
</feature>
<name>A0A250XJF5_9CHLO</name>
<dbReference type="Proteomes" id="UP000232323">
    <property type="component" value="Unassembled WGS sequence"/>
</dbReference>
<organism evidence="8 9">
    <name type="scientific">Chlamydomonas eustigma</name>
    <dbReference type="NCBI Taxonomy" id="1157962"/>
    <lineage>
        <taxon>Eukaryota</taxon>
        <taxon>Viridiplantae</taxon>
        <taxon>Chlorophyta</taxon>
        <taxon>core chlorophytes</taxon>
        <taxon>Chlorophyceae</taxon>
        <taxon>CS clade</taxon>
        <taxon>Chlamydomonadales</taxon>
        <taxon>Chlamydomonadaceae</taxon>
        <taxon>Chlamydomonas</taxon>
    </lineage>
</organism>
<dbReference type="PANTHER" id="PTHR11122">
    <property type="entry name" value="APOSPORY-ASSOCIATED PROTEIN C-RELATED"/>
    <property type="match status" value="1"/>
</dbReference>
<dbReference type="InterPro" id="IPR025532">
    <property type="entry name" value="G6P_1-epimerase"/>
</dbReference>
<feature type="binding site" evidence="7">
    <location>
        <position position="74"/>
    </location>
    <ligand>
        <name>substrate</name>
    </ligand>
</feature>
<evidence type="ECO:0000256" key="4">
    <source>
        <dbReference type="ARBA" id="ARBA00023235"/>
    </source>
</evidence>
<evidence type="ECO:0000256" key="5">
    <source>
        <dbReference type="PIRNR" id="PIRNR016020"/>
    </source>
</evidence>
<dbReference type="InterPro" id="IPR011013">
    <property type="entry name" value="Gal_mutarotase_sf_dom"/>
</dbReference>
<comment type="catalytic activity">
    <reaction evidence="1">
        <text>alpha-D-glucose 6-phosphate = beta-D-glucose 6-phosphate</text>
        <dbReference type="Rhea" id="RHEA:16249"/>
        <dbReference type="ChEBI" id="CHEBI:58225"/>
        <dbReference type="ChEBI" id="CHEBI:58247"/>
        <dbReference type="EC" id="5.1.3.15"/>
    </reaction>
</comment>
<evidence type="ECO:0000256" key="3">
    <source>
        <dbReference type="ARBA" id="ARBA00012083"/>
    </source>
</evidence>
<reference evidence="8 9" key="1">
    <citation type="submission" date="2017-08" db="EMBL/GenBank/DDBJ databases">
        <title>Acidophilic green algal genome provides insights into adaptation to an acidic environment.</title>
        <authorList>
            <person name="Hirooka S."/>
            <person name="Hirose Y."/>
            <person name="Kanesaki Y."/>
            <person name="Higuchi S."/>
            <person name="Fujiwara T."/>
            <person name="Onuma R."/>
            <person name="Era A."/>
            <person name="Ohbayashi R."/>
            <person name="Uzuka A."/>
            <person name="Nozaki H."/>
            <person name="Yoshikawa H."/>
            <person name="Miyagishima S.Y."/>
        </authorList>
    </citation>
    <scope>NUCLEOTIDE SEQUENCE [LARGE SCALE GENOMIC DNA]</scope>
    <source>
        <strain evidence="8 9">NIES-2499</strain>
    </source>
</reference>
<dbReference type="InterPro" id="IPR014718">
    <property type="entry name" value="GH-type_carb-bd"/>
</dbReference>
<comment type="caution">
    <text evidence="8">The sequence shown here is derived from an EMBL/GenBank/DDBJ whole genome shotgun (WGS) entry which is preliminary data.</text>
</comment>
<dbReference type="Gene3D" id="2.70.98.10">
    <property type="match status" value="1"/>
</dbReference>
<dbReference type="AlphaFoldDB" id="A0A250XJF5"/>
<dbReference type="PANTHER" id="PTHR11122:SF13">
    <property type="entry name" value="GLUCOSE-6-PHOSPHATE 1-EPIMERASE"/>
    <property type="match status" value="1"/>
</dbReference>
<proteinExistence type="inferred from homology"/>
<dbReference type="GO" id="GO:0005737">
    <property type="term" value="C:cytoplasm"/>
    <property type="evidence" value="ECO:0007669"/>
    <property type="project" value="TreeGrafter"/>
</dbReference>
<feature type="binding site" evidence="7">
    <location>
        <position position="79"/>
    </location>
    <ligand>
        <name>substrate</name>
    </ligand>
</feature>
<evidence type="ECO:0000256" key="1">
    <source>
        <dbReference type="ARBA" id="ARBA00001096"/>
    </source>
</evidence>
<evidence type="ECO:0000256" key="6">
    <source>
        <dbReference type="PIRSR" id="PIRSR016020-1"/>
    </source>
</evidence>
<sequence length="286" mass="31764">MSIKFMDKVVLREEKGGAAEVYTHGGHVTSWKTSLGKELIFLSKKAIFEPPKAIRGGVPICFPQFGMMGPMPTQHGFARNVNFVLKRLDGVAPTACNTTSMVLRYDGKGHETFPYPFELRSTVTLGDSTLTQELSVTNTGTQPFQFTCALHTYFRISAIDQVKIKGLSKCRYLDNLQEMRELTDDQTELLFQRETDRVYLAAPDSIEIHDSGSGRVFEITKTGFPDAVVWNPWVDKAAKMADFGDEEYKEMLCIEPAVAGSGAVSLEAGMTWRGSQVIRHYQASGA</sequence>
<feature type="active site" evidence="6">
    <location>
        <position position="255"/>
    </location>
</feature>
<dbReference type="InterPro" id="IPR008183">
    <property type="entry name" value="Aldose_1/G6P_1-epimerase"/>
</dbReference>